<reference evidence="4" key="1">
    <citation type="journal article" date="2015" name="Nature">
        <title>Complex archaea that bridge the gap between prokaryotes and eukaryotes.</title>
        <authorList>
            <person name="Spang A."/>
            <person name="Saw J.H."/>
            <person name="Jorgensen S.L."/>
            <person name="Zaremba-Niedzwiedzka K."/>
            <person name="Martijn J."/>
            <person name="Lind A.E."/>
            <person name="van Eijk R."/>
            <person name="Schleper C."/>
            <person name="Guy L."/>
            <person name="Ettema T.J."/>
        </authorList>
    </citation>
    <scope>NUCLEOTIDE SEQUENCE</scope>
</reference>
<dbReference type="PANTHER" id="PTHR30563">
    <property type="entry name" value="DNA RECOMBINATION PROTEIN RMUC"/>
    <property type="match status" value="1"/>
</dbReference>
<organism evidence="4">
    <name type="scientific">marine sediment metagenome</name>
    <dbReference type="NCBI Taxonomy" id="412755"/>
    <lineage>
        <taxon>unclassified sequences</taxon>
        <taxon>metagenomes</taxon>
        <taxon>ecological metagenomes</taxon>
    </lineage>
</organism>
<name>A0A0F9IWL9_9ZZZZ</name>
<dbReference type="Pfam" id="PF02646">
    <property type="entry name" value="RmuC"/>
    <property type="match status" value="1"/>
</dbReference>
<evidence type="ECO:0000256" key="2">
    <source>
        <dbReference type="ARBA" id="ARBA00023172"/>
    </source>
</evidence>
<accession>A0A0F9IWL9</accession>
<keyword evidence="3" id="KW-1133">Transmembrane helix</keyword>
<feature type="non-terminal residue" evidence="4">
    <location>
        <position position="356"/>
    </location>
</feature>
<dbReference type="AlphaFoldDB" id="A0A0F9IWL9"/>
<feature type="transmembrane region" description="Helical" evidence="3">
    <location>
        <begin position="6"/>
        <end position="26"/>
    </location>
</feature>
<sequence length="356" mass="40160">MPEGAVLIFVFIIGAVFGAAMHWFIARSSAGDAATLRKELEAERITNADTSARLEETRRGIEEQKVLLESAEEKFAETFKALSHDALKENTEEFKKFATSSLKAQSDLGAKELQGKRELIEQSVESMGRKLQDLQGKFEQIGQGNIEKITEVSELIKVHSEITEKLGETTAGLKATLASAQKRGEWGERMAEDVIRLVGLVEGINYSKQKTLERSAGRPDFTFFLPNNLKINMDVKFPFDNYVHYVEATSDHDRKRFRDELVKNVRTMIKDVGSKRDYIDTAHNTVDYAIIFIPNEQVYSFINESDPTIMDESLKQKIILCSPFTLYAVLAVVRHAVENFNLEQTASAILKHLGDF</sequence>
<evidence type="ECO:0000256" key="3">
    <source>
        <dbReference type="SAM" id="Phobius"/>
    </source>
</evidence>
<keyword evidence="3" id="KW-0472">Membrane</keyword>
<gene>
    <name evidence="4" type="ORF">LCGC14_1529330</name>
</gene>
<evidence type="ECO:0000313" key="4">
    <source>
        <dbReference type="EMBL" id="KKM61673.1"/>
    </source>
</evidence>
<dbReference type="EMBL" id="LAZR01011437">
    <property type="protein sequence ID" value="KKM61673.1"/>
    <property type="molecule type" value="Genomic_DNA"/>
</dbReference>
<comment type="caution">
    <text evidence="4">The sequence shown here is derived from an EMBL/GenBank/DDBJ whole genome shotgun (WGS) entry which is preliminary data.</text>
</comment>
<dbReference type="InterPro" id="IPR003798">
    <property type="entry name" value="DNA_recombination_RmuC"/>
</dbReference>
<protein>
    <recommendedName>
        <fullName evidence="5">DNA recombination protein RmuC</fullName>
    </recommendedName>
</protein>
<evidence type="ECO:0000256" key="1">
    <source>
        <dbReference type="ARBA" id="ARBA00023054"/>
    </source>
</evidence>
<keyword evidence="1" id="KW-0175">Coiled coil</keyword>
<dbReference type="GO" id="GO:0006310">
    <property type="term" value="P:DNA recombination"/>
    <property type="evidence" value="ECO:0007669"/>
    <property type="project" value="UniProtKB-KW"/>
</dbReference>
<proteinExistence type="predicted"/>
<keyword evidence="2" id="KW-0233">DNA recombination</keyword>
<keyword evidence="3" id="KW-0812">Transmembrane</keyword>
<evidence type="ECO:0008006" key="5">
    <source>
        <dbReference type="Google" id="ProtNLM"/>
    </source>
</evidence>
<dbReference type="PANTHER" id="PTHR30563:SF0">
    <property type="entry name" value="DNA RECOMBINATION PROTEIN RMUC"/>
    <property type="match status" value="1"/>
</dbReference>